<evidence type="ECO:0000256" key="5">
    <source>
        <dbReference type="SAM" id="Coils"/>
    </source>
</evidence>
<comment type="caution">
    <text evidence="8">The sequence shown here is derived from an EMBL/GenBank/DDBJ whole genome shotgun (WGS) entry which is preliminary data.</text>
</comment>
<keyword evidence="4" id="KW-0238">DNA-binding</keyword>
<keyword evidence="5" id="KW-0175">Coiled coil</keyword>
<evidence type="ECO:0000313" key="9">
    <source>
        <dbReference type="Proteomes" id="UP000288178"/>
    </source>
</evidence>
<evidence type="ECO:0000256" key="2">
    <source>
        <dbReference type="ARBA" id="ARBA00010610"/>
    </source>
</evidence>
<dbReference type="EMBL" id="SACT01000001">
    <property type="protein sequence ID" value="RVT54229.1"/>
    <property type="molecule type" value="Genomic_DNA"/>
</dbReference>
<comment type="subcellular location">
    <subcellularLocation>
        <location evidence="1">Cytoplasm</location>
        <location evidence="1">Nucleoid</location>
    </subcellularLocation>
</comment>
<dbReference type="Pfam" id="PF22470">
    <property type="entry name" value="Histone_HNS_N"/>
    <property type="match status" value="1"/>
</dbReference>
<dbReference type="SMART" id="SM00528">
    <property type="entry name" value="HNS"/>
    <property type="match status" value="1"/>
</dbReference>
<dbReference type="SUPFAM" id="SSF81273">
    <property type="entry name" value="H-NS histone-like proteins"/>
    <property type="match status" value="1"/>
</dbReference>
<evidence type="ECO:0000256" key="3">
    <source>
        <dbReference type="ARBA" id="ARBA00022490"/>
    </source>
</evidence>
<evidence type="ECO:0000256" key="1">
    <source>
        <dbReference type="ARBA" id="ARBA00004453"/>
    </source>
</evidence>
<dbReference type="GO" id="GO:0032993">
    <property type="term" value="C:protein-DNA complex"/>
    <property type="evidence" value="ECO:0007669"/>
    <property type="project" value="TreeGrafter"/>
</dbReference>
<dbReference type="Gene3D" id="4.10.430.10">
    <property type="entry name" value="Histone-like protein H-NS, C-terminal domain"/>
    <property type="match status" value="1"/>
</dbReference>
<dbReference type="InterPro" id="IPR054180">
    <property type="entry name" value="H-NS-like_N"/>
</dbReference>
<dbReference type="GO" id="GO:0000976">
    <property type="term" value="F:transcription cis-regulatory region binding"/>
    <property type="evidence" value="ECO:0007669"/>
    <property type="project" value="TreeGrafter"/>
</dbReference>
<feature type="coiled-coil region" evidence="5">
    <location>
        <begin position="6"/>
        <end position="41"/>
    </location>
</feature>
<reference evidence="8 9" key="1">
    <citation type="submission" date="2019-01" db="EMBL/GenBank/DDBJ databases">
        <authorList>
            <person name="Chen W.-M."/>
        </authorList>
    </citation>
    <scope>NUCLEOTIDE SEQUENCE [LARGE SCALE GENOMIC DNA]</scope>
    <source>
        <strain evidence="8 9">ICH-3</strain>
    </source>
</reference>
<dbReference type="GO" id="GO:0003681">
    <property type="term" value="F:bent DNA binding"/>
    <property type="evidence" value="ECO:0007669"/>
    <property type="project" value="TreeGrafter"/>
</dbReference>
<feature type="region of interest" description="Disordered" evidence="6">
    <location>
        <begin position="57"/>
        <end position="81"/>
    </location>
</feature>
<dbReference type="Pfam" id="PF00816">
    <property type="entry name" value="Histone_HNS"/>
    <property type="match status" value="1"/>
</dbReference>
<dbReference type="GO" id="GO:0005829">
    <property type="term" value="C:cytosol"/>
    <property type="evidence" value="ECO:0007669"/>
    <property type="project" value="TreeGrafter"/>
</dbReference>
<accession>A0A437K1L2</accession>
<dbReference type="InterPro" id="IPR027444">
    <property type="entry name" value="H-NS_C_dom"/>
</dbReference>
<evidence type="ECO:0000259" key="7">
    <source>
        <dbReference type="SMART" id="SM00528"/>
    </source>
</evidence>
<dbReference type="AlphaFoldDB" id="A0A437K1L2"/>
<dbReference type="PANTHER" id="PTHR38097">
    <property type="match status" value="1"/>
</dbReference>
<dbReference type="GO" id="GO:0009295">
    <property type="term" value="C:nucleoid"/>
    <property type="evidence" value="ECO:0007669"/>
    <property type="project" value="UniProtKB-SubCell"/>
</dbReference>
<gene>
    <name evidence="8" type="ORF">ENE75_05080</name>
</gene>
<dbReference type="PANTHER" id="PTHR38097:SF2">
    <property type="entry name" value="DNA-BINDING PROTEIN STPA"/>
    <property type="match status" value="1"/>
</dbReference>
<feature type="domain" description="DNA-binding protein H-NS-like C-terminal" evidence="7">
    <location>
        <begin position="59"/>
        <end position="103"/>
    </location>
</feature>
<keyword evidence="9" id="KW-1185">Reference proteome</keyword>
<evidence type="ECO:0000256" key="4">
    <source>
        <dbReference type="ARBA" id="ARBA00023125"/>
    </source>
</evidence>
<dbReference type="GO" id="GO:0003680">
    <property type="term" value="F:minor groove of adenine-thymine-rich DNA binding"/>
    <property type="evidence" value="ECO:0007669"/>
    <property type="project" value="TreeGrafter"/>
</dbReference>
<proteinExistence type="inferred from homology"/>
<name>A0A437K1L2_9BURK</name>
<dbReference type="InterPro" id="IPR037150">
    <property type="entry name" value="H-NS_C_dom_sf"/>
</dbReference>
<evidence type="ECO:0000256" key="6">
    <source>
        <dbReference type="SAM" id="MobiDB-lite"/>
    </source>
</evidence>
<dbReference type="OrthoDB" id="5297879at2"/>
<organism evidence="8 9">
    <name type="scientific">Rubrivivax albus</name>
    <dbReference type="NCBI Taxonomy" id="2499835"/>
    <lineage>
        <taxon>Bacteria</taxon>
        <taxon>Pseudomonadati</taxon>
        <taxon>Pseudomonadota</taxon>
        <taxon>Betaproteobacteria</taxon>
        <taxon>Burkholderiales</taxon>
        <taxon>Sphaerotilaceae</taxon>
        <taxon>Rubrivivax</taxon>
    </lineage>
</organism>
<keyword evidence="3" id="KW-0963">Cytoplasm</keyword>
<protein>
    <submittedName>
        <fullName evidence="8">H-NS histone family protein</fullName>
    </submittedName>
</protein>
<evidence type="ECO:0000313" key="8">
    <source>
        <dbReference type="EMBL" id="RVT54229.1"/>
    </source>
</evidence>
<comment type="similarity">
    <text evidence="2">Belongs to the histone-like protein H-NS family.</text>
</comment>
<dbReference type="Proteomes" id="UP000288178">
    <property type="component" value="Unassembled WGS sequence"/>
</dbReference>
<sequence>MAAPSLSDLLAQKAALEQQILEAQREERSQAIAKVRALMAEYGLTLADLGTRATSAPRKASASRVAPKYRHPETGETWSGRGLQPKWLKSALAAGARIDDFKL</sequence>
<dbReference type="GO" id="GO:0001217">
    <property type="term" value="F:DNA-binding transcription repressor activity"/>
    <property type="evidence" value="ECO:0007669"/>
    <property type="project" value="TreeGrafter"/>
</dbReference>
<dbReference type="RefSeq" id="WP_128196218.1">
    <property type="nucleotide sequence ID" value="NZ_SACT01000001.1"/>
</dbReference>